<dbReference type="GO" id="GO:0005524">
    <property type="term" value="F:ATP binding"/>
    <property type="evidence" value="ECO:0007669"/>
    <property type="project" value="InterPro"/>
</dbReference>
<dbReference type="AlphaFoldDB" id="A0A518BWF0"/>
<evidence type="ECO:0000313" key="8">
    <source>
        <dbReference type="Proteomes" id="UP000320386"/>
    </source>
</evidence>
<dbReference type="GO" id="GO:0016787">
    <property type="term" value="F:hydrolase activity"/>
    <property type="evidence" value="ECO:0007669"/>
    <property type="project" value="UniProtKB-KW"/>
</dbReference>
<evidence type="ECO:0000256" key="2">
    <source>
        <dbReference type="ARBA" id="ARBA00022596"/>
    </source>
</evidence>
<dbReference type="Pfam" id="PF01937">
    <property type="entry name" value="ARMT1-like_dom"/>
    <property type="match status" value="1"/>
</dbReference>
<evidence type="ECO:0000313" key="7">
    <source>
        <dbReference type="EMBL" id="QDU71306.1"/>
    </source>
</evidence>
<dbReference type="GO" id="GO:0046872">
    <property type="term" value="F:metal ion binding"/>
    <property type="evidence" value="ECO:0007669"/>
    <property type="project" value="UniProtKB-KW"/>
</dbReference>
<dbReference type="EMBL" id="CP036280">
    <property type="protein sequence ID" value="QDU71306.1"/>
    <property type="molecule type" value="Genomic_DNA"/>
</dbReference>
<evidence type="ECO:0000259" key="6">
    <source>
        <dbReference type="Pfam" id="PF01937"/>
    </source>
</evidence>
<dbReference type="GO" id="GO:0005829">
    <property type="term" value="C:cytosol"/>
    <property type="evidence" value="ECO:0007669"/>
    <property type="project" value="TreeGrafter"/>
</dbReference>
<name>A0A518BWF0_9BACT</name>
<dbReference type="InterPro" id="IPR035073">
    <property type="entry name" value="At2g17340_3_helix_bundle"/>
</dbReference>
<evidence type="ECO:0000256" key="5">
    <source>
        <dbReference type="ARBA" id="ARBA00023211"/>
    </source>
</evidence>
<feature type="domain" description="Damage-control phosphatase ARMT1-like metal-binding" evidence="6">
    <location>
        <begin position="102"/>
        <end position="371"/>
    </location>
</feature>
<gene>
    <name evidence="7" type="ORF">Pan265_11550</name>
</gene>
<accession>A0A518BWF0</accession>
<dbReference type="PANTHER" id="PTHR12280">
    <property type="entry name" value="PANTOTHENATE KINASE"/>
    <property type="match status" value="1"/>
</dbReference>
<keyword evidence="8" id="KW-1185">Reference proteome</keyword>
<dbReference type="SUPFAM" id="SSF111321">
    <property type="entry name" value="AF1104-like"/>
    <property type="match status" value="1"/>
</dbReference>
<sequence>MDLAEENPCFYVGTDDHADPLREHAVFPLLADPQSYVAGTWDMRHNHEQRTYWLGLFRSHFPLLMAEARRERADAGADTEAVECALNKAQSDFMAYVDACEADPDGIERLDILSLCWARERALRAVGIADPYRLAKAEHTESALGFLTAWLEELDAMPRAEKWESLLRGVLAGNLFDLGATKTVHLYQEGGQAPTFHDTLSKLKPRPWFCDDADAFLAEWPGRMFNKALLFIDNAGPDVVLGMLPLARELARYGRVVVVANGAPSLNDVTISELDALLERVSAMDPTVAEQVRTGRMTTVSSGNWAPLIDLTLISPELAAEASDGVDLVVLEGMGRAIETNLEAKLTCDVLKMAMIKDEGVASAKGAGLFDLVCRFESAES</sequence>
<dbReference type="GO" id="GO:0004594">
    <property type="term" value="F:pantothenate kinase activity"/>
    <property type="evidence" value="ECO:0007669"/>
    <property type="project" value="TreeGrafter"/>
</dbReference>
<dbReference type="InterPro" id="IPR036075">
    <property type="entry name" value="ARMT-1-like_metal-bd_sf"/>
</dbReference>
<evidence type="ECO:0000256" key="3">
    <source>
        <dbReference type="ARBA" id="ARBA00022723"/>
    </source>
</evidence>
<dbReference type="RefSeq" id="WP_145445460.1">
    <property type="nucleotide sequence ID" value="NZ_CP036280.1"/>
</dbReference>
<dbReference type="GO" id="GO:0015937">
    <property type="term" value="P:coenzyme A biosynthetic process"/>
    <property type="evidence" value="ECO:0007669"/>
    <property type="project" value="InterPro"/>
</dbReference>
<evidence type="ECO:0000256" key="4">
    <source>
        <dbReference type="ARBA" id="ARBA00022801"/>
    </source>
</evidence>
<organism evidence="7 8">
    <name type="scientific">Mucisphaera calidilacus</name>
    <dbReference type="NCBI Taxonomy" id="2527982"/>
    <lineage>
        <taxon>Bacteria</taxon>
        <taxon>Pseudomonadati</taxon>
        <taxon>Planctomycetota</taxon>
        <taxon>Phycisphaerae</taxon>
        <taxon>Phycisphaerales</taxon>
        <taxon>Phycisphaeraceae</taxon>
        <taxon>Mucisphaera</taxon>
    </lineage>
</organism>
<comment type="cofactor">
    <cofactor evidence="1">
        <name>Mn(2+)</name>
        <dbReference type="ChEBI" id="CHEBI:29035"/>
    </cofactor>
</comment>
<dbReference type="PANTHER" id="PTHR12280:SF35">
    <property type="entry name" value="4'-PHOSPHOPANTETHEINE PHOSPHATASE"/>
    <property type="match status" value="1"/>
</dbReference>
<reference evidence="7 8" key="1">
    <citation type="submission" date="2019-02" db="EMBL/GenBank/DDBJ databases">
        <title>Deep-cultivation of Planctomycetes and their phenomic and genomic characterization uncovers novel biology.</title>
        <authorList>
            <person name="Wiegand S."/>
            <person name="Jogler M."/>
            <person name="Boedeker C."/>
            <person name="Pinto D."/>
            <person name="Vollmers J."/>
            <person name="Rivas-Marin E."/>
            <person name="Kohn T."/>
            <person name="Peeters S.H."/>
            <person name="Heuer A."/>
            <person name="Rast P."/>
            <person name="Oberbeckmann S."/>
            <person name="Bunk B."/>
            <person name="Jeske O."/>
            <person name="Meyerdierks A."/>
            <person name="Storesund J.E."/>
            <person name="Kallscheuer N."/>
            <person name="Luecker S."/>
            <person name="Lage O.M."/>
            <person name="Pohl T."/>
            <person name="Merkel B.J."/>
            <person name="Hornburger P."/>
            <person name="Mueller R.-W."/>
            <person name="Bruemmer F."/>
            <person name="Labrenz M."/>
            <person name="Spormann A.M."/>
            <person name="Op den Camp H."/>
            <person name="Overmann J."/>
            <person name="Amann R."/>
            <person name="Jetten M.S.M."/>
            <person name="Mascher T."/>
            <person name="Medema M.H."/>
            <person name="Devos D.P."/>
            <person name="Kaster A.-K."/>
            <person name="Ovreas L."/>
            <person name="Rohde M."/>
            <person name="Galperin M.Y."/>
            <person name="Jogler C."/>
        </authorList>
    </citation>
    <scope>NUCLEOTIDE SEQUENCE [LARGE SCALE GENOMIC DNA]</scope>
    <source>
        <strain evidence="7 8">Pan265</strain>
    </source>
</reference>
<keyword evidence="2" id="KW-0533">Nickel</keyword>
<dbReference type="KEGG" id="mcad:Pan265_11550"/>
<dbReference type="InterPro" id="IPR002791">
    <property type="entry name" value="ARMT1-like_metal-bd"/>
</dbReference>
<dbReference type="Proteomes" id="UP000320386">
    <property type="component" value="Chromosome"/>
</dbReference>
<evidence type="ECO:0000256" key="1">
    <source>
        <dbReference type="ARBA" id="ARBA00001936"/>
    </source>
</evidence>
<keyword evidence="5" id="KW-0464">Manganese</keyword>
<keyword evidence="4" id="KW-0378">Hydrolase</keyword>
<protein>
    <recommendedName>
        <fullName evidence="6">Damage-control phosphatase ARMT1-like metal-binding domain-containing protein</fullName>
    </recommendedName>
</protein>
<dbReference type="OrthoDB" id="240835at2"/>
<keyword evidence="3" id="KW-0479">Metal-binding</keyword>
<proteinExistence type="predicted"/>
<dbReference type="Gene3D" id="3.40.50.10880">
    <property type="entry name" value="Uncharacterised protein PF01937, DUF89, domain 3"/>
    <property type="match status" value="1"/>
</dbReference>
<dbReference type="InterPro" id="IPR004567">
    <property type="entry name" value="Type_II_PanK"/>
</dbReference>
<dbReference type="Gene3D" id="1.20.1700.10">
    <property type="entry name" value="AF1104-like"/>
    <property type="match status" value="1"/>
</dbReference>